<dbReference type="EMBL" id="CP000271">
    <property type="protein sequence ID" value="ABE35395.1"/>
    <property type="molecule type" value="Genomic_DNA"/>
</dbReference>
<evidence type="ECO:0000256" key="1">
    <source>
        <dbReference type="SAM" id="MobiDB-lite"/>
    </source>
</evidence>
<evidence type="ECO:0000313" key="3">
    <source>
        <dbReference type="Proteomes" id="UP000001817"/>
    </source>
</evidence>
<keyword evidence="3" id="KW-1185">Reference proteome</keyword>
<accession>Q13KJ4</accession>
<feature type="region of interest" description="Disordered" evidence="1">
    <location>
        <begin position="1"/>
        <end position="38"/>
    </location>
</feature>
<gene>
    <name evidence="2" type="ORF">Bxe_B0553</name>
</gene>
<sequence length="86" mass="9224">MRVRPTSLPRREVSEVSSACGYHAQTTQPPAKTLTTGSMTRDVAPTAGLSQRFSTYHEAPRAKLAACGMSPGHVRTLTRRAITPAS</sequence>
<evidence type="ECO:0000313" key="2">
    <source>
        <dbReference type="EMBL" id="ABE35395.1"/>
    </source>
</evidence>
<dbReference type="Proteomes" id="UP000001817">
    <property type="component" value="Chromosome 2"/>
</dbReference>
<protein>
    <submittedName>
        <fullName evidence="2">Uncharacterized protein</fullName>
    </submittedName>
</protein>
<name>Q13KJ4_PARXL</name>
<proteinExistence type="predicted"/>
<dbReference type="STRING" id="266265.Bxe_B0553"/>
<dbReference type="AlphaFoldDB" id="Q13KJ4"/>
<feature type="compositionally biased region" description="Polar residues" evidence="1">
    <location>
        <begin position="24"/>
        <end position="38"/>
    </location>
</feature>
<reference evidence="2 3" key="1">
    <citation type="journal article" date="2006" name="Proc. Natl. Acad. Sci. U.S.A.">
        <title>Burkholderia xenovorans LB400 harbors a multi-replicon, 9.73-Mbp genome shaped for versatility.</title>
        <authorList>
            <person name="Chain P.S."/>
            <person name="Denef V.J."/>
            <person name="Konstantinidis K.T."/>
            <person name="Vergez L.M."/>
            <person name="Agullo L."/>
            <person name="Reyes V.L."/>
            <person name="Hauser L."/>
            <person name="Cordova M."/>
            <person name="Gomez L."/>
            <person name="Gonzalez M."/>
            <person name="Land M."/>
            <person name="Lao V."/>
            <person name="Larimer F."/>
            <person name="LiPuma J.J."/>
            <person name="Mahenthiralingam E."/>
            <person name="Malfatti S.A."/>
            <person name="Marx C.J."/>
            <person name="Parnell J.J."/>
            <person name="Ramette A."/>
            <person name="Richardson P."/>
            <person name="Seeger M."/>
            <person name="Smith D."/>
            <person name="Spilker T."/>
            <person name="Sul W.J."/>
            <person name="Tsoi T.V."/>
            <person name="Ulrich L.E."/>
            <person name="Zhulin I.B."/>
            <person name="Tiedje J.M."/>
        </authorList>
    </citation>
    <scope>NUCLEOTIDE SEQUENCE [LARGE SCALE GENOMIC DNA]</scope>
    <source>
        <strain evidence="2 3">LB400</strain>
    </source>
</reference>
<organism evidence="2 3">
    <name type="scientific">Paraburkholderia xenovorans (strain LB400)</name>
    <dbReference type="NCBI Taxonomy" id="266265"/>
    <lineage>
        <taxon>Bacteria</taxon>
        <taxon>Pseudomonadati</taxon>
        <taxon>Pseudomonadota</taxon>
        <taxon>Betaproteobacteria</taxon>
        <taxon>Burkholderiales</taxon>
        <taxon>Burkholderiaceae</taxon>
        <taxon>Paraburkholderia</taxon>
    </lineage>
</organism>
<dbReference type="KEGG" id="bxe:Bxe_B0553"/>